<dbReference type="InterPro" id="IPR028641">
    <property type="entry name" value="RCC2"/>
</dbReference>
<evidence type="ECO:0000256" key="2">
    <source>
        <dbReference type="PROSITE-ProRule" id="PRU00235"/>
    </source>
</evidence>
<dbReference type="PANTHER" id="PTHR46207:SF1">
    <property type="entry name" value="PROTEIN RCC2"/>
    <property type="match status" value="1"/>
</dbReference>
<comment type="caution">
    <text evidence="5">The sequence shown here is derived from an EMBL/GenBank/DDBJ whole genome shotgun (WGS) entry which is preliminary data.</text>
</comment>
<dbReference type="InterPro" id="IPR000408">
    <property type="entry name" value="Reg_chr_condens"/>
</dbReference>
<evidence type="ECO:0000313" key="5">
    <source>
        <dbReference type="EMBL" id="GMH69462.1"/>
    </source>
</evidence>
<feature type="compositionally biased region" description="Basic and acidic residues" evidence="3">
    <location>
        <begin position="57"/>
        <end position="70"/>
    </location>
</feature>
<dbReference type="PROSITE" id="PS50012">
    <property type="entry name" value="RCC1_3"/>
    <property type="match status" value="5"/>
</dbReference>
<dbReference type="Proteomes" id="UP001165122">
    <property type="component" value="Unassembled WGS sequence"/>
</dbReference>
<dbReference type="PROSITE" id="PS00626">
    <property type="entry name" value="RCC1_2"/>
    <property type="match status" value="2"/>
</dbReference>
<dbReference type="EMBL" id="BRXW01000607">
    <property type="protein sequence ID" value="GMH69462.1"/>
    <property type="molecule type" value="Genomic_DNA"/>
</dbReference>
<feature type="repeat" description="RCC1" evidence="2">
    <location>
        <begin position="302"/>
        <end position="384"/>
    </location>
</feature>
<organism evidence="5 6">
    <name type="scientific">Triparma laevis f. longispina</name>
    <dbReference type="NCBI Taxonomy" id="1714387"/>
    <lineage>
        <taxon>Eukaryota</taxon>
        <taxon>Sar</taxon>
        <taxon>Stramenopiles</taxon>
        <taxon>Ochrophyta</taxon>
        <taxon>Bolidophyceae</taxon>
        <taxon>Parmales</taxon>
        <taxon>Triparmaceae</taxon>
        <taxon>Triparma</taxon>
    </lineage>
</organism>
<dbReference type="AlphaFoldDB" id="A0A9W7ABZ7"/>
<reference evidence="6" key="1">
    <citation type="journal article" date="2023" name="Commun. Biol.">
        <title>Genome analysis of Parmales, the sister group of diatoms, reveals the evolutionary specialization of diatoms from phago-mixotrophs to photoautotrophs.</title>
        <authorList>
            <person name="Ban H."/>
            <person name="Sato S."/>
            <person name="Yoshikawa S."/>
            <person name="Yamada K."/>
            <person name="Nakamura Y."/>
            <person name="Ichinomiya M."/>
            <person name="Sato N."/>
            <person name="Blanc-Mathieu R."/>
            <person name="Endo H."/>
            <person name="Kuwata A."/>
            <person name="Ogata H."/>
        </authorList>
    </citation>
    <scope>NUCLEOTIDE SEQUENCE [LARGE SCALE GENOMIC DNA]</scope>
    <source>
        <strain evidence="6">NIES 3700</strain>
    </source>
</reference>
<dbReference type="Pfam" id="PF25390">
    <property type="entry name" value="WD40_RLD"/>
    <property type="match status" value="1"/>
</dbReference>
<protein>
    <recommendedName>
        <fullName evidence="4">RCC1-like domain-containing protein</fullName>
    </recommendedName>
</protein>
<dbReference type="PRINTS" id="PR00633">
    <property type="entry name" value="RCCNDNSATION"/>
</dbReference>
<dbReference type="SUPFAM" id="SSF50985">
    <property type="entry name" value="RCC1/BLIP-II"/>
    <property type="match status" value="1"/>
</dbReference>
<keyword evidence="1" id="KW-0677">Repeat</keyword>
<dbReference type="InterPro" id="IPR009091">
    <property type="entry name" value="RCC1/BLIP-II"/>
</dbReference>
<dbReference type="GO" id="GO:0016020">
    <property type="term" value="C:membrane"/>
    <property type="evidence" value="ECO:0007669"/>
    <property type="project" value="TreeGrafter"/>
</dbReference>
<evidence type="ECO:0000256" key="1">
    <source>
        <dbReference type="ARBA" id="ARBA00022737"/>
    </source>
</evidence>
<feature type="repeat" description="RCC1" evidence="2">
    <location>
        <begin position="496"/>
        <end position="549"/>
    </location>
</feature>
<feature type="repeat" description="RCC1" evidence="2">
    <location>
        <begin position="190"/>
        <end position="245"/>
    </location>
</feature>
<accession>A0A9W7ABZ7</accession>
<feature type="domain" description="RCC1-like" evidence="4">
    <location>
        <begin position="170"/>
        <end position="545"/>
    </location>
</feature>
<evidence type="ECO:0000313" key="6">
    <source>
        <dbReference type="Proteomes" id="UP001165122"/>
    </source>
</evidence>
<dbReference type="OrthoDB" id="297375at2759"/>
<dbReference type="Gene3D" id="2.130.10.30">
    <property type="entry name" value="Regulator of chromosome condensation 1/beta-lactamase-inhibitor protein II"/>
    <property type="match status" value="2"/>
</dbReference>
<name>A0A9W7ABZ7_9STRA</name>
<proteinExistence type="predicted"/>
<evidence type="ECO:0000259" key="4">
    <source>
        <dbReference type="Pfam" id="PF25390"/>
    </source>
</evidence>
<feature type="repeat" description="RCC1" evidence="2">
    <location>
        <begin position="246"/>
        <end position="301"/>
    </location>
</feature>
<feature type="region of interest" description="Disordered" evidence="3">
    <location>
        <begin position="1"/>
        <end position="79"/>
    </location>
</feature>
<sequence>MPKRSRSAARGAGGGGKSADDKTVVKLSHTLSISEEEVKKMIESKGNDGPPPTSRRGRSEAPKEVKKEDTGVSASSAWADFMDDEGAEEGVKLESKVSKAAELVGKNNKYLKVKSDSMEKEEEGREGILIQTGTLDWDTVGRSKKNASEVGTLDIMEPTVLTRSVFGGRKVRLVAASCTSCHSFAVDVEGKLYGWGRNEAGQLGNGETKTVTTPTLVETNAKNWSNRKIVSVAVGKSHSVVLDDLGEGWSVGKNEHGQLGIGSQTDANVLTWKQMKFQDNKVSKLMKVACGENFTVALNEEGIVFTTGLSEFGQLGNGETGEYFVTASKLAFTNESKLTQRRNFVRRDLNFREGDEPEVLVDSMEVRIGSIACGKNHTVAIECQREKNAPVRVFTWGSGNYGCLGHKVQKDEHYPRYVETIKGPMFTSNQPVHCSAGSTCTMIRTSQGHVYYWGKHRSVGEAQMYPLILDFLANNGHEARAYDAGNSHVVISTKEAITVSYGQGPYGELGFGSEGAKSSSQPSFIDTLNSVKVGSIACGYGHTLVLAENAEDVEGMDAFEGGKVVKGGAEKGAKKAKA</sequence>
<dbReference type="GO" id="GO:0031267">
    <property type="term" value="F:small GTPase binding"/>
    <property type="evidence" value="ECO:0007669"/>
    <property type="project" value="TreeGrafter"/>
</dbReference>
<feature type="compositionally biased region" description="Basic and acidic residues" evidence="3">
    <location>
        <begin position="36"/>
        <end position="46"/>
    </location>
</feature>
<dbReference type="PANTHER" id="PTHR46207">
    <property type="entry name" value="PROTEIN RCC2"/>
    <property type="match status" value="1"/>
</dbReference>
<dbReference type="InterPro" id="IPR058923">
    <property type="entry name" value="RCC1-like_dom"/>
</dbReference>
<gene>
    <name evidence="5" type="ORF">TrLO_g2919</name>
</gene>
<feature type="repeat" description="RCC1" evidence="2">
    <location>
        <begin position="391"/>
        <end position="447"/>
    </location>
</feature>
<evidence type="ECO:0000256" key="3">
    <source>
        <dbReference type="SAM" id="MobiDB-lite"/>
    </source>
</evidence>
<keyword evidence="6" id="KW-1185">Reference proteome</keyword>